<dbReference type="InterPro" id="IPR050653">
    <property type="entry name" value="Prot_Inhib_GrowthFact_Antg"/>
</dbReference>
<evidence type="ECO:0000313" key="6">
    <source>
        <dbReference type="Proteomes" id="UP000054928"/>
    </source>
</evidence>
<keyword evidence="6" id="KW-1185">Reference proteome</keyword>
<proteinExistence type="predicted"/>
<keyword evidence="1" id="KW-0646">Protease inhibitor</keyword>
<evidence type="ECO:0000256" key="1">
    <source>
        <dbReference type="ARBA" id="ARBA00022690"/>
    </source>
</evidence>
<name>A0A0P1A6Y0_PLAHL</name>
<dbReference type="AlphaFoldDB" id="A0A0P1A6Y0"/>
<dbReference type="PROSITE" id="PS51465">
    <property type="entry name" value="KAZAL_2"/>
    <property type="match status" value="2"/>
</dbReference>
<evidence type="ECO:0000259" key="4">
    <source>
        <dbReference type="PROSITE" id="PS51465"/>
    </source>
</evidence>
<dbReference type="RefSeq" id="XP_024572701.1">
    <property type="nucleotide sequence ID" value="XM_024719634.1"/>
</dbReference>
<reference evidence="6" key="1">
    <citation type="submission" date="2014-09" db="EMBL/GenBank/DDBJ databases">
        <authorList>
            <person name="Sharma Rahul"/>
            <person name="Thines Marco"/>
        </authorList>
    </citation>
    <scope>NUCLEOTIDE SEQUENCE [LARGE SCALE GENOMIC DNA]</scope>
</reference>
<dbReference type="OrthoDB" id="10029953at2759"/>
<dbReference type="STRING" id="4781.A0A0P1A6Y0"/>
<dbReference type="Gene3D" id="3.30.60.30">
    <property type="match status" value="2"/>
</dbReference>
<dbReference type="SMART" id="SM00280">
    <property type="entry name" value="KAZAL"/>
    <property type="match status" value="2"/>
</dbReference>
<organism evidence="5 6">
    <name type="scientific">Plasmopara halstedii</name>
    <name type="common">Downy mildew of sunflower</name>
    <dbReference type="NCBI Taxonomy" id="4781"/>
    <lineage>
        <taxon>Eukaryota</taxon>
        <taxon>Sar</taxon>
        <taxon>Stramenopiles</taxon>
        <taxon>Oomycota</taxon>
        <taxon>Peronosporomycetes</taxon>
        <taxon>Peronosporales</taxon>
        <taxon>Peronosporaceae</taxon>
        <taxon>Plasmopara</taxon>
    </lineage>
</organism>
<dbReference type="CDD" id="cd00104">
    <property type="entry name" value="KAZAL_FS"/>
    <property type="match status" value="2"/>
</dbReference>
<feature type="domain" description="Kazal-like" evidence="4">
    <location>
        <begin position="160"/>
        <end position="221"/>
    </location>
</feature>
<protein>
    <submittedName>
        <fullName evidence="5">Protease inhibitor protein</fullName>
    </submittedName>
</protein>
<evidence type="ECO:0000313" key="5">
    <source>
        <dbReference type="EMBL" id="CEG36332.1"/>
    </source>
</evidence>
<dbReference type="Pfam" id="PF00050">
    <property type="entry name" value="Kazal_1"/>
    <property type="match status" value="1"/>
</dbReference>
<dbReference type="PANTHER" id="PTHR10913:SF45">
    <property type="entry name" value="FOLLISTATIN, ISOFORM A-RELATED"/>
    <property type="match status" value="1"/>
</dbReference>
<dbReference type="EMBL" id="CCYD01000193">
    <property type="protein sequence ID" value="CEG36332.1"/>
    <property type="molecule type" value="Genomic_DNA"/>
</dbReference>
<dbReference type="InterPro" id="IPR036058">
    <property type="entry name" value="Kazal_dom_sf"/>
</dbReference>
<dbReference type="GO" id="GO:0005576">
    <property type="term" value="C:extracellular region"/>
    <property type="evidence" value="ECO:0007669"/>
    <property type="project" value="TreeGrafter"/>
</dbReference>
<dbReference type="GeneID" id="36397477"/>
<dbReference type="Proteomes" id="UP000054928">
    <property type="component" value="Unassembled WGS sequence"/>
</dbReference>
<accession>A0A0P1A6Y0</accession>
<feature type="domain" description="Kazal-like" evidence="4">
    <location>
        <begin position="104"/>
        <end position="158"/>
    </location>
</feature>
<dbReference type="SUPFAM" id="SSF100895">
    <property type="entry name" value="Kazal-type serine protease inhibitors"/>
    <property type="match status" value="2"/>
</dbReference>
<keyword evidence="2" id="KW-0722">Serine protease inhibitor</keyword>
<keyword evidence="3" id="KW-1015">Disulfide bond</keyword>
<dbReference type="InterPro" id="IPR002350">
    <property type="entry name" value="Kazal_dom"/>
</dbReference>
<sequence length="221" mass="24025">MDVWRKGCTSSTGANMGCSMDFQHVMTPNNCANASCRLEMCLAQTHRILDPSRAPGDVMLSFSNLLHFKICNNHLEFLLSESSHMKITLSWIVGVVACAAAINAAETSNCDRVCTQDFSPVCGSDGNMYSNECIRDLESCKSVEAGFGPIANGVNCPGNDLTTGLCPGRCPEVNEPVCASNGITYANECKFNLAICNSPQLNVVKTSYEMRQPMHSWQCYP</sequence>
<dbReference type="Pfam" id="PF07648">
    <property type="entry name" value="Kazal_2"/>
    <property type="match status" value="1"/>
</dbReference>
<evidence type="ECO:0000256" key="2">
    <source>
        <dbReference type="ARBA" id="ARBA00022900"/>
    </source>
</evidence>
<dbReference type="PANTHER" id="PTHR10913">
    <property type="entry name" value="FOLLISTATIN-RELATED"/>
    <property type="match status" value="1"/>
</dbReference>
<evidence type="ECO:0000256" key="3">
    <source>
        <dbReference type="ARBA" id="ARBA00023157"/>
    </source>
</evidence>